<accession>A0A4Y2K734</accession>
<dbReference type="AlphaFoldDB" id="A0A4Y2K734"/>
<feature type="region of interest" description="Disordered" evidence="1">
    <location>
        <begin position="1"/>
        <end position="25"/>
    </location>
</feature>
<dbReference type="OrthoDB" id="8197165at2759"/>
<evidence type="ECO:0000313" key="3">
    <source>
        <dbReference type="Proteomes" id="UP000499080"/>
    </source>
</evidence>
<proteinExistence type="predicted"/>
<evidence type="ECO:0000256" key="1">
    <source>
        <dbReference type="SAM" id="MobiDB-lite"/>
    </source>
</evidence>
<reference evidence="2 3" key="1">
    <citation type="journal article" date="2019" name="Sci. Rep.">
        <title>Orb-weaving spider Araneus ventricosus genome elucidates the spidroin gene catalogue.</title>
        <authorList>
            <person name="Kono N."/>
            <person name="Nakamura H."/>
            <person name="Ohtoshi R."/>
            <person name="Moran D.A.P."/>
            <person name="Shinohara A."/>
            <person name="Yoshida Y."/>
            <person name="Fujiwara M."/>
            <person name="Mori M."/>
            <person name="Tomita M."/>
            <person name="Arakawa K."/>
        </authorList>
    </citation>
    <scope>NUCLEOTIDE SEQUENCE [LARGE SCALE GENOMIC DNA]</scope>
</reference>
<sequence length="152" mass="17263">MPSGRPPKPFQEACARTKKRRTQKLRTEMPTEQLTFAAQMNLKAEKHGSKIVKDVTSNTGRATKYRKTFHTLQNKTEKLTPAESPSIFVKAGLTRNQYENVQSGAKSIYPCYSIIQKAQKEFYPSKNSYQVTQTSVEINLQAVARLHSYTTC</sequence>
<organism evidence="2 3">
    <name type="scientific">Araneus ventricosus</name>
    <name type="common">Orbweaver spider</name>
    <name type="synonym">Epeira ventricosa</name>
    <dbReference type="NCBI Taxonomy" id="182803"/>
    <lineage>
        <taxon>Eukaryota</taxon>
        <taxon>Metazoa</taxon>
        <taxon>Ecdysozoa</taxon>
        <taxon>Arthropoda</taxon>
        <taxon>Chelicerata</taxon>
        <taxon>Arachnida</taxon>
        <taxon>Araneae</taxon>
        <taxon>Araneomorphae</taxon>
        <taxon>Entelegynae</taxon>
        <taxon>Araneoidea</taxon>
        <taxon>Araneidae</taxon>
        <taxon>Araneus</taxon>
    </lineage>
</organism>
<keyword evidence="3" id="KW-1185">Reference proteome</keyword>
<dbReference type="Proteomes" id="UP000499080">
    <property type="component" value="Unassembled WGS sequence"/>
</dbReference>
<protein>
    <submittedName>
        <fullName evidence="2">Uncharacterized protein</fullName>
    </submittedName>
</protein>
<name>A0A4Y2K734_ARAVE</name>
<gene>
    <name evidence="2" type="ORF">AVEN_228441_1</name>
</gene>
<comment type="caution">
    <text evidence="2">The sequence shown here is derived from an EMBL/GenBank/DDBJ whole genome shotgun (WGS) entry which is preliminary data.</text>
</comment>
<evidence type="ECO:0000313" key="2">
    <source>
        <dbReference type="EMBL" id="GBM98250.1"/>
    </source>
</evidence>
<dbReference type="EMBL" id="BGPR01004307">
    <property type="protein sequence ID" value="GBM98250.1"/>
    <property type="molecule type" value="Genomic_DNA"/>
</dbReference>